<feature type="compositionally biased region" description="Polar residues" evidence="4">
    <location>
        <begin position="290"/>
        <end position="301"/>
    </location>
</feature>
<dbReference type="PANTHER" id="PTHR15245:SF20">
    <property type="entry name" value="SYMPLEKIN"/>
    <property type="match status" value="1"/>
</dbReference>
<evidence type="ECO:0000256" key="2">
    <source>
        <dbReference type="ARBA" id="ARBA00022664"/>
    </source>
</evidence>
<gene>
    <name evidence="6" type="ORF">BCR42DRAFT_421270</name>
</gene>
<organism evidence="6 7">
    <name type="scientific">Absidia repens</name>
    <dbReference type="NCBI Taxonomy" id="90262"/>
    <lineage>
        <taxon>Eukaryota</taxon>
        <taxon>Fungi</taxon>
        <taxon>Fungi incertae sedis</taxon>
        <taxon>Mucoromycota</taxon>
        <taxon>Mucoromycotina</taxon>
        <taxon>Mucoromycetes</taxon>
        <taxon>Mucorales</taxon>
        <taxon>Cunninghamellaceae</taxon>
        <taxon>Absidia</taxon>
    </lineage>
</organism>
<reference evidence="6 7" key="1">
    <citation type="submission" date="2016-07" db="EMBL/GenBank/DDBJ databases">
        <title>Pervasive Adenine N6-methylation of Active Genes in Fungi.</title>
        <authorList>
            <consortium name="DOE Joint Genome Institute"/>
            <person name="Mondo S.J."/>
            <person name="Dannebaum R.O."/>
            <person name="Kuo R.C."/>
            <person name="Labutti K."/>
            <person name="Haridas S."/>
            <person name="Kuo A."/>
            <person name="Salamov A."/>
            <person name="Ahrendt S.R."/>
            <person name="Lipzen A."/>
            <person name="Sullivan W."/>
            <person name="Andreopoulos W.B."/>
            <person name="Clum A."/>
            <person name="Lindquist E."/>
            <person name="Daum C."/>
            <person name="Ramamoorthy G.K."/>
            <person name="Gryganskyi A."/>
            <person name="Culley D."/>
            <person name="Magnuson J.K."/>
            <person name="James T.Y."/>
            <person name="O'Malley M.A."/>
            <person name="Stajich J.E."/>
            <person name="Spatafora J.W."/>
            <person name="Visel A."/>
            <person name="Grigoriev I.V."/>
        </authorList>
    </citation>
    <scope>NUCLEOTIDE SEQUENCE [LARGE SCALE GENOMIC DNA]</scope>
    <source>
        <strain evidence="6 7">NRRL 1336</strain>
    </source>
</reference>
<sequence length="907" mass="102498">MNDYQERLNCFEQQIVEHPQLASSYATNGFLEALVCLNGEAINSNNIELLKKVIRAFTIVLPPVFLTICKNETETQMWSNTEQLLQTLQETWIHHANTGVRLYAFKCLQLLILLESKKEKKHEDTKDIFSLNFIRPAHKLMNVPNMEREGLRMVDVLLDRIGDKNENSTVITAIISCLTQLAKRRPQFTRAVIGALVAWSKNKPVHLESTDLRNIEKSIKLAFITMTRTNRLSAFRSELANAFTAVGGNPSTLQIRPSRSGHDRHDEMRRKRGQVSEGDTERSEKKAKTTDTTFPQMSSYAPSLPTRSEDSNMDISSIPLNVVVNLCVAVLQNLSVDTLNERFKLLPESMFRPSTVSTQQPPSFTTSTISTAPAEVEQNAKQLLPPFVKNEPSSATLSDADLELSKAMMNSTGARPPSLASVEERAHQALKMQPYNLADLQSIPDGQRLELLKMSMHRLLDANYFAHQPNHQASTVNNATISAKRSSPQNTSSIPRLPTWDSTAKMFWASLISKLFTIGTTNGLAQTKESPLRQHPSLSDQNPDQKSHSVDSDNFEKQESDAMKESLLKFILEDFPNRYDLALAWLYEERYYDMQCTRQHLQIDTLSPNERRKHTYNDWLLRLLEGGITALTNPKEKTLTKLLLAAPSLNEAVIEKIYDVMQEQQTNRFVMCVATLRDLAAQRPTVRARCLSILLTLCTDPDIKSRSTAITAVKRWVPFHPISTQVERHAINSLQLLLSSPPLSPHEKESSVNISPSTKDATLMTDDEPVNNQVDKKDDDEASEPLASVWAEQDVVRHTDLFFALCTKNQGLLVDLFPVYIKADQQVQRFIRQHIYNLITTLGIGSDTLIDLIKDYQPGSETLILRILKILCDTAPTTPILRALVRDIYVRKGLRAKFMLPIFTNQI</sequence>
<dbReference type="GO" id="GO:0006397">
    <property type="term" value="P:mRNA processing"/>
    <property type="evidence" value="ECO:0007669"/>
    <property type="project" value="UniProtKB-KW"/>
</dbReference>
<dbReference type="Pfam" id="PF11935">
    <property type="entry name" value="SYMPK_PTA1_N"/>
    <property type="match status" value="1"/>
</dbReference>
<feature type="region of interest" description="Disordered" evidence="4">
    <location>
        <begin position="743"/>
        <end position="783"/>
    </location>
</feature>
<evidence type="ECO:0000256" key="3">
    <source>
        <dbReference type="ARBA" id="ARBA00023242"/>
    </source>
</evidence>
<dbReference type="InterPro" id="IPR011989">
    <property type="entry name" value="ARM-like"/>
</dbReference>
<evidence type="ECO:0000256" key="4">
    <source>
        <dbReference type="SAM" id="MobiDB-lite"/>
    </source>
</evidence>
<dbReference type="Proteomes" id="UP000193560">
    <property type="component" value="Unassembled WGS sequence"/>
</dbReference>
<proteinExistence type="predicted"/>
<feature type="domain" description="Symplekin/Pta1 N-terminal" evidence="5">
    <location>
        <begin position="48"/>
        <end position="246"/>
    </location>
</feature>
<feature type="compositionally biased region" description="Basic and acidic residues" evidence="4">
    <location>
        <begin position="279"/>
        <end position="289"/>
    </location>
</feature>
<keyword evidence="3" id="KW-0539">Nucleus</keyword>
<protein>
    <recommendedName>
        <fullName evidence="5">Symplekin/Pta1 N-terminal domain-containing protein</fullName>
    </recommendedName>
</protein>
<dbReference type="InterPro" id="IPR032460">
    <property type="entry name" value="Symplekin/Pta1_N"/>
</dbReference>
<keyword evidence="7" id="KW-1185">Reference proteome</keyword>
<comment type="subcellular location">
    <subcellularLocation>
        <location evidence="1">Nucleus</location>
    </subcellularLocation>
</comment>
<feature type="compositionally biased region" description="Polar residues" evidence="4">
    <location>
        <begin position="751"/>
        <end position="760"/>
    </location>
</feature>
<evidence type="ECO:0000256" key="1">
    <source>
        <dbReference type="ARBA" id="ARBA00004123"/>
    </source>
</evidence>
<dbReference type="PANTHER" id="PTHR15245">
    <property type="entry name" value="SYMPLEKIN-RELATED"/>
    <property type="match status" value="1"/>
</dbReference>
<evidence type="ECO:0000313" key="7">
    <source>
        <dbReference type="Proteomes" id="UP000193560"/>
    </source>
</evidence>
<dbReference type="EMBL" id="MCGE01000021">
    <property type="protein sequence ID" value="ORZ11521.1"/>
    <property type="molecule type" value="Genomic_DNA"/>
</dbReference>
<comment type="caution">
    <text evidence="6">The sequence shown here is derived from an EMBL/GenBank/DDBJ whole genome shotgun (WGS) entry which is preliminary data.</text>
</comment>
<dbReference type="SUPFAM" id="SSF48371">
    <property type="entry name" value="ARM repeat"/>
    <property type="match status" value="1"/>
</dbReference>
<accession>A0A1X2I8I0</accession>
<name>A0A1X2I8I0_9FUNG</name>
<dbReference type="STRING" id="90262.A0A1X2I8I0"/>
<dbReference type="InterPro" id="IPR021850">
    <property type="entry name" value="Symplekin/Pta1"/>
</dbReference>
<keyword evidence="2" id="KW-0507">mRNA processing</keyword>
<dbReference type="InterPro" id="IPR016024">
    <property type="entry name" value="ARM-type_fold"/>
</dbReference>
<dbReference type="GO" id="GO:0005847">
    <property type="term" value="C:mRNA cleavage and polyadenylation specificity factor complex"/>
    <property type="evidence" value="ECO:0007669"/>
    <property type="project" value="TreeGrafter"/>
</dbReference>
<dbReference type="AlphaFoldDB" id="A0A1X2I8I0"/>
<evidence type="ECO:0000313" key="6">
    <source>
        <dbReference type="EMBL" id="ORZ11521.1"/>
    </source>
</evidence>
<feature type="compositionally biased region" description="Basic and acidic residues" evidence="4">
    <location>
        <begin position="260"/>
        <end position="269"/>
    </location>
</feature>
<dbReference type="Gene3D" id="1.25.10.10">
    <property type="entry name" value="Leucine-rich Repeat Variant"/>
    <property type="match status" value="1"/>
</dbReference>
<dbReference type="OrthoDB" id="331600at2759"/>
<feature type="region of interest" description="Disordered" evidence="4">
    <location>
        <begin position="528"/>
        <end position="558"/>
    </location>
</feature>
<feature type="region of interest" description="Disordered" evidence="4">
    <location>
        <begin position="250"/>
        <end position="309"/>
    </location>
</feature>
<feature type="compositionally biased region" description="Basic and acidic residues" evidence="4">
    <location>
        <begin position="543"/>
        <end position="558"/>
    </location>
</feature>
<evidence type="ECO:0000259" key="5">
    <source>
        <dbReference type="Pfam" id="PF11935"/>
    </source>
</evidence>